<proteinExistence type="predicted"/>
<dbReference type="STRING" id="436010.A0A167WMV4"/>
<sequence length="327" mass="37583">MIWPPQLVLILKLCICTFLHLKVHNEVQALYIQDLENARTSTFANQYRKIVLPSNYYVACCTLGLFHRGEMQNKSHRKAYCKGCVDYHQLHASLVEVPEGLDAPERLQANQQRFSSGRTCQRREISPDFSLQTTLFGGLQAYFLIFRCALGGGGLVLLSLAGIYLHFCEHPIEEVQVGMMKCLEKRWKDCDQPLYLVALILNPFEGLSAFSDKAGMDHFKCNNLLLQLYRRIIDHPSNTDLPTERQAKECAISAAFFQYLASTGPFKAWKDQQESYEEFMEKDPILVWSALECHDDVAKLVRFTKMVLQFVLHQAGCERLFFRLAVR</sequence>
<keyword evidence="1" id="KW-0732">Signal</keyword>
<name>A0A167WMV4_9AGAM</name>
<gene>
    <name evidence="2" type="ORF">FIBSPDRAFT_902909</name>
</gene>
<dbReference type="OrthoDB" id="3036523at2759"/>
<organism evidence="2">
    <name type="scientific">Athelia psychrophila</name>
    <dbReference type="NCBI Taxonomy" id="1759441"/>
    <lineage>
        <taxon>Eukaryota</taxon>
        <taxon>Fungi</taxon>
        <taxon>Dikarya</taxon>
        <taxon>Basidiomycota</taxon>
        <taxon>Agaricomycotina</taxon>
        <taxon>Agaricomycetes</taxon>
        <taxon>Agaricomycetidae</taxon>
        <taxon>Atheliales</taxon>
        <taxon>Atheliaceae</taxon>
        <taxon>Athelia</taxon>
    </lineage>
</organism>
<evidence type="ECO:0000313" key="2">
    <source>
        <dbReference type="EMBL" id="KZP06281.1"/>
    </source>
</evidence>
<feature type="chain" id="PRO_5007894023" evidence="1">
    <location>
        <begin position="30"/>
        <end position="327"/>
    </location>
</feature>
<reference evidence="2" key="1">
    <citation type="journal article" date="2016" name="Mol. Biol. Evol.">
        <title>Comparative Genomics of Early-Diverging Mushroom-Forming Fungi Provides Insights into the Origins of Lignocellulose Decay Capabilities.</title>
        <authorList>
            <person name="Nagy L.G."/>
            <person name="Riley R."/>
            <person name="Tritt A."/>
            <person name="Adam C."/>
            <person name="Daum C."/>
            <person name="Floudas D."/>
            <person name="Sun H."/>
            <person name="Yadav J.S."/>
            <person name="Pangilinan J."/>
            <person name="Larsson K.H."/>
            <person name="Matsuura K."/>
            <person name="Barry K."/>
            <person name="Labutti K."/>
            <person name="Kuo R."/>
            <person name="Ohm R.A."/>
            <person name="Bhattacharya S.S."/>
            <person name="Shirouzu T."/>
            <person name="Yoshinaga Y."/>
            <person name="Martin F.M."/>
            <person name="Grigoriev I.V."/>
            <person name="Hibbett D.S."/>
        </authorList>
    </citation>
    <scope>NUCLEOTIDE SEQUENCE [LARGE SCALE GENOMIC DNA]</scope>
    <source>
        <strain evidence="2">CBS 109695</strain>
    </source>
</reference>
<accession>A0A167WMV4</accession>
<protein>
    <submittedName>
        <fullName evidence="2">Uncharacterized protein</fullName>
    </submittedName>
</protein>
<feature type="signal peptide" evidence="1">
    <location>
        <begin position="1"/>
        <end position="29"/>
    </location>
</feature>
<dbReference type="EMBL" id="KV417795">
    <property type="protein sequence ID" value="KZP06281.1"/>
    <property type="molecule type" value="Genomic_DNA"/>
</dbReference>
<evidence type="ECO:0000256" key="1">
    <source>
        <dbReference type="SAM" id="SignalP"/>
    </source>
</evidence>
<dbReference type="AlphaFoldDB" id="A0A167WMV4"/>